<evidence type="ECO:0000313" key="1">
    <source>
        <dbReference type="EnsemblPlants" id="PGSC0003DMT400072815"/>
    </source>
</evidence>
<evidence type="ECO:0000313" key="2">
    <source>
        <dbReference type="Proteomes" id="UP000011115"/>
    </source>
</evidence>
<reference evidence="2" key="1">
    <citation type="journal article" date="2011" name="Nature">
        <title>Genome sequence and analysis of the tuber crop potato.</title>
        <authorList>
            <consortium name="The Potato Genome Sequencing Consortium"/>
        </authorList>
    </citation>
    <scope>NUCLEOTIDE SEQUENCE [LARGE SCALE GENOMIC DNA]</scope>
    <source>
        <strain evidence="2">cv. DM1-3 516 R44</strain>
    </source>
</reference>
<dbReference type="Proteomes" id="UP000011115">
    <property type="component" value="Unassembled WGS sequence"/>
</dbReference>
<organism evidence="1 2">
    <name type="scientific">Solanum tuberosum</name>
    <name type="common">Potato</name>
    <dbReference type="NCBI Taxonomy" id="4113"/>
    <lineage>
        <taxon>Eukaryota</taxon>
        <taxon>Viridiplantae</taxon>
        <taxon>Streptophyta</taxon>
        <taxon>Embryophyta</taxon>
        <taxon>Tracheophyta</taxon>
        <taxon>Spermatophyta</taxon>
        <taxon>Magnoliopsida</taxon>
        <taxon>eudicotyledons</taxon>
        <taxon>Gunneridae</taxon>
        <taxon>Pentapetalae</taxon>
        <taxon>asterids</taxon>
        <taxon>lamiids</taxon>
        <taxon>Solanales</taxon>
        <taxon>Solanaceae</taxon>
        <taxon>Solanoideae</taxon>
        <taxon>Solaneae</taxon>
        <taxon>Solanum</taxon>
    </lineage>
</organism>
<dbReference type="HOGENOM" id="CLU_3110203_0_0_1"/>
<keyword evidence="2" id="KW-1185">Reference proteome</keyword>
<dbReference type="AlphaFoldDB" id="M1CR00"/>
<proteinExistence type="predicted"/>
<name>M1CR00_SOLTU</name>
<accession>M1CR00</accession>
<reference evidence="1" key="2">
    <citation type="submission" date="2015-06" db="UniProtKB">
        <authorList>
            <consortium name="EnsemblPlants"/>
        </authorList>
    </citation>
    <scope>IDENTIFICATION</scope>
    <source>
        <strain evidence="1">DM1-3 516 R44</strain>
    </source>
</reference>
<protein>
    <submittedName>
        <fullName evidence="1">Uncharacterized protein</fullName>
    </submittedName>
</protein>
<dbReference type="Gramene" id="PGSC0003DMT400072815">
    <property type="protein sequence ID" value="PGSC0003DMT400072815"/>
    <property type="gene ID" value="PGSC0003DMG402028328"/>
</dbReference>
<dbReference type="InParanoid" id="M1CR00"/>
<dbReference type="PaxDb" id="4113-PGSC0003DMT400072815"/>
<dbReference type="EnsemblPlants" id="PGSC0003DMT400072815">
    <property type="protein sequence ID" value="PGSC0003DMT400072815"/>
    <property type="gene ID" value="PGSC0003DMG402028328"/>
</dbReference>
<sequence>MGLDKKKENRYHIIDKELQSKNCRLQSKGRVKHVYCLLTEKRDLERQKKQE</sequence>